<evidence type="ECO:0000256" key="1">
    <source>
        <dbReference type="SAM" id="MobiDB-lite"/>
    </source>
</evidence>
<dbReference type="EMBL" id="KZ084097">
    <property type="protein sequence ID" value="OSD04156.1"/>
    <property type="molecule type" value="Genomic_DNA"/>
</dbReference>
<feature type="compositionally biased region" description="Polar residues" evidence="1">
    <location>
        <begin position="26"/>
        <end position="37"/>
    </location>
</feature>
<feature type="region of interest" description="Disordered" evidence="1">
    <location>
        <begin position="25"/>
        <end position="52"/>
    </location>
</feature>
<feature type="region of interest" description="Disordered" evidence="1">
    <location>
        <begin position="150"/>
        <end position="176"/>
    </location>
</feature>
<dbReference type="GO" id="GO:0016538">
    <property type="term" value="F:cyclin-dependent protein serine/threonine kinase regulator activity"/>
    <property type="evidence" value="ECO:0007669"/>
    <property type="project" value="TreeGrafter"/>
</dbReference>
<sequence length="782" mass="86754">MPVPVPVFHKQPAHPVIKINHPVQPDSASSAFENLTHSLPLPPQGPPPSLASREEWISSLPSWRRNKPRRIWEDESGRYQHTATLGFDEGLAVADNAMVIKGPLAQASIPPVRPSPQSSRSQYEMYPEEDFDDEMNGYDAVGQGWQSEDDAYADDYSPVDSMSSDRQPAAGSPSDVAMDCVARGSASHRSYSSIAAPGYERGVFSPVQEDFSPDVLEQPSPDPADDAEPGSSPIGPATPFAEYVDNAFAQSQVDGCRNSGGAQAPSFSNHDGYHAACYQCNAHQVEQPVQQAPAPEAVVTPMATTAYKKLAAPLSEWLANFVWKACTTGMHLPAEYAQPMAFVKHYPSTPPNHLASSIHSMLLSTLLQPSAIFLSLWYIVRLPVFFGPVGLTPEHEKEIRFRAELLGEAHLGTDREMIEAYAPFRLVLLGCMLANKWLDDHTFSNKTWHTISNVPIRSLNKLEALALDIFQYDLSISQQQWSDWLSELMGYHASLSSPMFPQPISRPSTSPHVIVRQALEMLVNAKETMHCDSDEQSGPYLPRPVFVSLDEPKKDRHDCHDASTDDVLEIDLDEDGPLREEYLPRRRHSSKQRYTAELHTRADQSLPPPAKWSPSGDEPILRDTARAHGQYVAPQPMPQLTMAPPPPPLPFHPSIDARSSWNMGSYMVRQEPIGRPTIFAPPVFHPPVAGVDYGYGMPSHIGHSRSHSLSYNQAVGEHASGRMRSYSQSRYDQSYGDHHVPEGRYILPPPVATTQWTSYDRIGFPTSYDRPFGLQNRPSLKA</sequence>
<dbReference type="GO" id="GO:0019901">
    <property type="term" value="F:protein kinase binding"/>
    <property type="evidence" value="ECO:0007669"/>
    <property type="project" value="InterPro"/>
</dbReference>
<reference evidence="2 3" key="1">
    <citation type="journal article" date="2015" name="Biotechnol. Biofuels">
        <title>Enhanced degradation of softwood versus hardwood by the white-rot fungus Pycnoporus coccineus.</title>
        <authorList>
            <person name="Couturier M."/>
            <person name="Navarro D."/>
            <person name="Chevret D."/>
            <person name="Henrissat B."/>
            <person name="Piumi F."/>
            <person name="Ruiz-Duenas F.J."/>
            <person name="Martinez A.T."/>
            <person name="Grigoriev I.V."/>
            <person name="Riley R."/>
            <person name="Lipzen A."/>
            <person name="Berrin J.G."/>
            <person name="Master E.R."/>
            <person name="Rosso M.N."/>
        </authorList>
    </citation>
    <scope>NUCLEOTIDE SEQUENCE [LARGE SCALE GENOMIC DNA]</scope>
    <source>
        <strain evidence="2 3">BRFM310</strain>
    </source>
</reference>
<dbReference type="Proteomes" id="UP000193067">
    <property type="component" value="Unassembled WGS sequence"/>
</dbReference>
<dbReference type="AlphaFoldDB" id="A0A1Y2ISQ9"/>
<name>A0A1Y2ISQ9_TRAC3</name>
<organism evidence="2 3">
    <name type="scientific">Trametes coccinea (strain BRFM310)</name>
    <name type="common">Pycnoporus coccineus</name>
    <dbReference type="NCBI Taxonomy" id="1353009"/>
    <lineage>
        <taxon>Eukaryota</taxon>
        <taxon>Fungi</taxon>
        <taxon>Dikarya</taxon>
        <taxon>Basidiomycota</taxon>
        <taxon>Agaricomycotina</taxon>
        <taxon>Agaricomycetes</taxon>
        <taxon>Polyporales</taxon>
        <taxon>Polyporaceae</taxon>
        <taxon>Trametes</taxon>
    </lineage>
</organism>
<dbReference type="STRING" id="1353009.A0A1Y2ISQ9"/>
<feature type="compositionally biased region" description="Pro residues" evidence="1">
    <location>
        <begin position="40"/>
        <end position="49"/>
    </location>
</feature>
<accession>A0A1Y2ISQ9</accession>
<protein>
    <recommendedName>
        <fullName evidence="4">Cyclin N-terminal domain-containing protein</fullName>
    </recommendedName>
</protein>
<dbReference type="GO" id="GO:0005634">
    <property type="term" value="C:nucleus"/>
    <property type="evidence" value="ECO:0007669"/>
    <property type="project" value="TreeGrafter"/>
</dbReference>
<dbReference type="Gene3D" id="1.10.472.10">
    <property type="entry name" value="Cyclin-like"/>
    <property type="match status" value="1"/>
</dbReference>
<evidence type="ECO:0000313" key="2">
    <source>
        <dbReference type="EMBL" id="OSD04156.1"/>
    </source>
</evidence>
<dbReference type="OrthoDB" id="286814at2759"/>
<dbReference type="GO" id="GO:0000307">
    <property type="term" value="C:cyclin-dependent protein kinase holoenzyme complex"/>
    <property type="evidence" value="ECO:0007669"/>
    <property type="project" value="TreeGrafter"/>
</dbReference>
<evidence type="ECO:0008006" key="4">
    <source>
        <dbReference type="Google" id="ProtNLM"/>
    </source>
</evidence>
<dbReference type="InterPro" id="IPR013922">
    <property type="entry name" value="Cyclin_PHO80-like"/>
</dbReference>
<feature type="region of interest" description="Disordered" evidence="1">
    <location>
        <begin position="579"/>
        <end position="621"/>
    </location>
</feature>
<proteinExistence type="predicted"/>
<feature type="region of interest" description="Disordered" evidence="1">
    <location>
        <begin position="211"/>
        <end position="239"/>
    </location>
</feature>
<dbReference type="PANTHER" id="PTHR15615">
    <property type="match status" value="1"/>
</dbReference>
<dbReference type="Pfam" id="PF08613">
    <property type="entry name" value="Cyclin"/>
    <property type="match status" value="1"/>
</dbReference>
<evidence type="ECO:0000313" key="3">
    <source>
        <dbReference type="Proteomes" id="UP000193067"/>
    </source>
</evidence>
<dbReference type="CDD" id="cd20557">
    <property type="entry name" value="CYCLIN_ScPCL1-like"/>
    <property type="match status" value="1"/>
</dbReference>
<gene>
    <name evidence="2" type="ORF">PYCCODRAFT_1466137</name>
</gene>
<dbReference type="PANTHER" id="PTHR15615:SF120">
    <property type="entry name" value="CYCLIN N-TERMINAL DOMAIN-CONTAINING PROTEIN"/>
    <property type="match status" value="1"/>
</dbReference>
<keyword evidence="3" id="KW-1185">Reference proteome</keyword>